<dbReference type="Proteomes" id="UP001142489">
    <property type="component" value="Unassembled WGS sequence"/>
</dbReference>
<comment type="caution">
    <text evidence="3">The sequence shown here is derived from an EMBL/GenBank/DDBJ whole genome shotgun (WGS) entry which is preliminary data.</text>
</comment>
<protein>
    <submittedName>
        <fullName evidence="3">Uncharacterized protein</fullName>
    </submittedName>
</protein>
<keyword evidence="2" id="KW-1133">Transmembrane helix</keyword>
<feature type="transmembrane region" description="Helical" evidence="2">
    <location>
        <begin position="16"/>
        <end position="36"/>
    </location>
</feature>
<gene>
    <name evidence="3" type="ORF">JRQ81_004645</name>
</gene>
<feature type="region of interest" description="Disordered" evidence="1">
    <location>
        <begin position="42"/>
        <end position="147"/>
    </location>
</feature>
<dbReference type="EMBL" id="JAPFRF010000012">
    <property type="protein sequence ID" value="KAJ7313352.1"/>
    <property type="molecule type" value="Genomic_DNA"/>
</dbReference>
<dbReference type="AlphaFoldDB" id="A0A9Q0XFI6"/>
<evidence type="ECO:0000256" key="1">
    <source>
        <dbReference type="SAM" id="MobiDB-lite"/>
    </source>
</evidence>
<organism evidence="3 4">
    <name type="scientific">Phrynocephalus forsythii</name>
    <dbReference type="NCBI Taxonomy" id="171643"/>
    <lineage>
        <taxon>Eukaryota</taxon>
        <taxon>Metazoa</taxon>
        <taxon>Chordata</taxon>
        <taxon>Craniata</taxon>
        <taxon>Vertebrata</taxon>
        <taxon>Euteleostomi</taxon>
        <taxon>Lepidosauria</taxon>
        <taxon>Squamata</taxon>
        <taxon>Bifurcata</taxon>
        <taxon>Unidentata</taxon>
        <taxon>Episquamata</taxon>
        <taxon>Toxicofera</taxon>
        <taxon>Iguania</taxon>
        <taxon>Acrodonta</taxon>
        <taxon>Agamidae</taxon>
        <taxon>Agaminae</taxon>
        <taxon>Phrynocephalus</taxon>
    </lineage>
</organism>
<evidence type="ECO:0000256" key="2">
    <source>
        <dbReference type="SAM" id="Phobius"/>
    </source>
</evidence>
<keyword evidence="2" id="KW-0812">Transmembrane</keyword>
<accession>A0A9Q0XFI6</accession>
<keyword evidence="4" id="KW-1185">Reference proteome</keyword>
<feature type="compositionally biased region" description="Pro residues" evidence="1">
    <location>
        <begin position="77"/>
        <end position="88"/>
    </location>
</feature>
<keyword evidence="2" id="KW-0472">Membrane</keyword>
<evidence type="ECO:0000313" key="3">
    <source>
        <dbReference type="EMBL" id="KAJ7313352.1"/>
    </source>
</evidence>
<reference evidence="3" key="1">
    <citation type="journal article" date="2023" name="DNA Res.">
        <title>Chromosome-level genome assembly of Phrynocephalus forsythii using third-generation DNA sequencing and Hi-C analysis.</title>
        <authorList>
            <person name="Qi Y."/>
            <person name="Zhao W."/>
            <person name="Zhao Y."/>
            <person name="Niu C."/>
            <person name="Cao S."/>
            <person name="Zhang Y."/>
        </authorList>
    </citation>
    <scope>NUCLEOTIDE SEQUENCE</scope>
    <source>
        <tissue evidence="3">Muscle</tissue>
    </source>
</reference>
<proteinExistence type="predicted"/>
<sequence length="199" mass="21434">MTSSAPSSCEQVGHRALQLLGTLALLCVATRLLSLVRLRCRGRGRRPGLPEGAERRGLGDPPREERPGDGTRSSRSPQPPPPPSPRRPALPRSRTRGRREPPSSPKRPSEGPGPAPVVPGKAVRTRSRSTSAKEEEDDEEEEAATGRQLLLLLRARSPGAASTASREPARAPQVEVLYDARRLRCCLVDSEGRARAAAL</sequence>
<feature type="compositionally biased region" description="Acidic residues" evidence="1">
    <location>
        <begin position="134"/>
        <end position="143"/>
    </location>
</feature>
<name>A0A9Q0XFI6_9SAUR</name>
<feature type="compositionally biased region" description="Basic and acidic residues" evidence="1">
    <location>
        <begin position="52"/>
        <end position="69"/>
    </location>
</feature>
<evidence type="ECO:0000313" key="4">
    <source>
        <dbReference type="Proteomes" id="UP001142489"/>
    </source>
</evidence>